<gene>
    <name evidence="3" type="ORF">FDA38_31755</name>
</gene>
<dbReference type="Proteomes" id="UP000305836">
    <property type="component" value="Unassembled WGS sequence"/>
</dbReference>
<keyword evidence="4" id="KW-1185">Reference proteome</keyword>
<dbReference type="RefSeq" id="WP_137257770.1">
    <property type="nucleotide sequence ID" value="NZ_JBHSPQ010000003.1"/>
</dbReference>
<evidence type="ECO:0000313" key="4">
    <source>
        <dbReference type="Proteomes" id="UP000305836"/>
    </source>
</evidence>
<evidence type="ECO:0000256" key="1">
    <source>
        <dbReference type="SAM" id="MobiDB-lite"/>
    </source>
</evidence>
<dbReference type="EMBL" id="SZPZ01000004">
    <property type="protein sequence ID" value="TKK76906.1"/>
    <property type="molecule type" value="Genomic_DNA"/>
</dbReference>
<feature type="domain" description="Type VII secretion system protein EssD-like" evidence="2">
    <location>
        <begin position="148"/>
        <end position="266"/>
    </location>
</feature>
<proteinExistence type="predicted"/>
<dbReference type="OrthoDB" id="3812876at2"/>
<dbReference type="Pfam" id="PF13930">
    <property type="entry name" value="Endonuclea_NS_2"/>
    <property type="match status" value="1"/>
</dbReference>
<feature type="compositionally biased region" description="Basic and acidic residues" evidence="1">
    <location>
        <begin position="100"/>
        <end position="111"/>
    </location>
</feature>
<dbReference type="AlphaFoldDB" id="A0A4U3LQN0"/>
<comment type="caution">
    <text evidence="3">The sequence shown here is derived from an EMBL/GenBank/DDBJ whole genome shotgun (WGS) entry which is preliminary data.</text>
</comment>
<feature type="compositionally biased region" description="Polar residues" evidence="1">
    <location>
        <begin position="112"/>
        <end position="122"/>
    </location>
</feature>
<evidence type="ECO:0000259" key="2">
    <source>
        <dbReference type="Pfam" id="PF13930"/>
    </source>
</evidence>
<evidence type="ECO:0000313" key="3">
    <source>
        <dbReference type="EMBL" id="TKK76906.1"/>
    </source>
</evidence>
<name>A0A4U3LQN0_9ACTN</name>
<reference evidence="3 4" key="1">
    <citation type="submission" date="2019-04" db="EMBL/GenBank/DDBJ databases">
        <title>Kribbella sp. NEAU-THZ 27 nov., a novel actinomycete isolated from soil.</title>
        <authorList>
            <person name="Duan L."/>
        </authorList>
    </citation>
    <scope>NUCLEOTIDE SEQUENCE [LARGE SCALE GENOMIC DNA]</scope>
    <source>
        <strain evidence="4">NEAU-THZ27</strain>
    </source>
</reference>
<dbReference type="InterPro" id="IPR044927">
    <property type="entry name" value="Endonuclea_NS_2"/>
</dbReference>
<sequence length="284" mass="31459">MSSELQRVAQGLVDVLDEMPRMVAFLQRTAQACRENAALIGSMSSNRAAQMAAVQLDEAARRCDEAAHYASLAPQRARAWAEEMVSGVRVAQRVPPAERQQVRIELERDSAKPNTPSTDQRQVIELSTTDPDHLPQLNSPPADSTIRVDGKFEYDTDGVGRVIGARAVLDLIDLDHPRDSGAQRRLAGKLPGDHAGHIFARIFRGPIGTLNLLPMRGSDVNLSQYKTLENHWRRLIEQGESIDVTVGFKYSDDSLRPDTIRVRYKHAGGVVRVAIDNKPKRGRS</sequence>
<accession>A0A4U3LQN0</accession>
<feature type="region of interest" description="Disordered" evidence="1">
    <location>
        <begin position="92"/>
        <end position="122"/>
    </location>
</feature>
<protein>
    <recommendedName>
        <fullName evidence="2">Type VII secretion system protein EssD-like domain-containing protein</fullName>
    </recommendedName>
</protein>
<organism evidence="3 4">
    <name type="scientific">Kribbella jiaozuonensis</name>
    <dbReference type="NCBI Taxonomy" id="2575441"/>
    <lineage>
        <taxon>Bacteria</taxon>
        <taxon>Bacillati</taxon>
        <taxon>Actinomycetota</taxon>
        <taxon>Actinomycetes</taxon>
        <taxon>Propionibacteriales</taxon>
        <taxon>Kribbellaceae</taxon>
        <taxon>Kribbella</taxon>
    </lineage>
</organism>